<organism evidence="1 2">
    <name type="scientific">Hibiscus sabdariffa</name>
    <name type="common">roselle</name>
    <dbReference type="NCBI Taxonomy" id="183260"/>
    <lineage>
        <taxon>Eukaryota</taxon>
        <taxon>Viridiplantae</taxon>
        <taxon>Streptophyta</taxon>
        <taxon>Embryophyta</taxon>
        <taxon>Tracheophyta</taxon>
        <taxon>Spermatophyta</taxon>
        <taxon>Magnoliopsida</taxon>
        <taxon>eudicotyledons</taxon>
        <taxon>Gunneridae</taxon>
        <taxon>Pentapetalae</taxon>
        <taxon>rosids</taxon>
        <taxon>malvids</taxon>
        <taxon>Malvales</taxon>
        <taxon>Malvaceae</taxon>
        <taxon>Malvoideae</taxon>
        <taxon>Hibiscus</taxon>
    </lineage>
</organism>
<proteinExistence type="predicted"/>
<dbReference type="Proteomes" id="UP001472677">
    <property type="component" value="Unassembled WGS sequence"/>
</dbReference>
<evidence type="ECO:0000313" key="1">
    <source>
        <dbReference type="EMBL" id="KAK8517681.1"/>
    </source>
</evidence>
<dbReference type="EMBL" id="JBBPBM010000055">
    <property type="protein sequence ID" value="KAK8517681.1"/>
    <property type="molecule type" value="Genomic_DNA"/>
</dbReference>
<name>A0ABR2CDV2_9ROSI</name>
<comment type="caution">
    <text evidence="1">The sequence shown here is derived from an EMBL/GenBank/DDBJ whole genome shotgun (WGS) entry which is preliminary data.</text>
</comment>
<sequence>MPDSSSESVSKSQVFQCCSSSKTEIMVIHIVPRTSSCACLQPRFIRTSSDSHPQVHSITHGCLVAQQSHAERCRFRGLGGVAGTGDIAYDSWSQLIYSNVCCRSSFFFFFWQSFMVMIITVKLNAGFGVWVIHKCPIAFGFLLKHCRGQGNSVVFDLATRHAFIRKIMGMMEKYIGGLPKGNDAGVLVDLKGKPVAHYYDHKLCSVTSAMMIDNRVYYGSVVYPHIMSLKLDQYPARHEIYESSKEIPWPCCCKIKLQI</sequence>
<evidence type="ECO:0000313" key="2">
    <source>
        <dbReference type="Proteomes" id="UP001472677"/>
    </source>
</evidence>
<reference evidence="1 2" key="1">
    <citation type="journal article" date="2024" name="G3 (Bethesda)">
        <title>Genome assembly of Hibiscus sabdariffa L. provides insights into metabolisms of medicinal natural products.</title>
        <authorList>
            <person name="Kim T."/>
        </authorList>
    </citation>
    <scope>NUCLEOTIDE SEQUENCE [LARGE SCALE GENOMIC DNA]</scope>
    <source>
        <strain evidence="1">TK-2024</strain>
        <tissue evidence="1">Old leaves</tissue>
    </source>
</reference>
<protein>
    <submittedName>
        <fullName evidence="1">Uncharacterized protein</fullName>
    </submittedName>
</protein>
<keyword evidence="2" id="KW-1185">Reference proteome</keyword>
<accession>A0ABR2CDV2</accession>
<gene>
    <name evidence="1" type="ORF">V6N12_016523</name>
</gene>